<evidence type="ECO:0000313" key="4">
    <source>
        <dbReference type="Proteomes" id="UP000199320"/>
    </source>
</evidence>
<protein>
    <submittedName>
        <fullName evidence="3">Uncharacterized conserved protein, contains ParB-like and HNH nuclease domains</fullName>
    </submittedName>
</protein>
<evidence type="ECO:0000259" key="2">
    <source>
        <dbReference type="Pfam" id="PF07510"/>
    </source>
</evidence>
<proteinExistence type="predicted"/>
<feature type="domain" description="GmrSD restriction endonucleases C-terminal" evidence="2">
    <location>
        <begin position="427"/>
        <end position="568"/>
    </location>
</feature>
<dbReference type="InterPro" id="IPR011089">
    <property type="entry name" value="GmrSD_C"/>
</dbReference>
<name>A0A1I0HLT4_9EURY</name>
<gene>
    <name evidence="3" type="ORF">SAMN04488694_11447</name>
</gene>
<evidence type="ECO:0000259" key="1">
    <source>
        <dbReference type="Pfam" id="PF03235"/>
    </source>
</evidence>
<dbReference type="Pfam" id="PF07510">
    <property type="entry name" value="GmrSD_C"/>
    <property type="match status" value="1"/>
</dbReference>
<dbReference type="STRING" id="392421.SAMN04488694_11447"/>
<keyword evidence="4" id="KW-1185">Reference proteome</keyword>
<accession>A0A1I0HLT4</accession>
<feature type="domain" description="GmrSD restriction endonucleases N-terminal" evidence="1">
    <location>
        <begin position="17"/>
        <end position="225"/>
    </location>
</feature>
<dbReference type="InterPro" id="IPR004919">
    <property type="entry name" value="GmrSD_N"/>
</dbReference>
<dbReference type="PANTHER" id="PTHR35149">
    <property type="entry name" value="SLL5132 PROTEIN"/>
    <property type="match status" value="1"/>
</dbReference>
<reference evidence="4" key="1">
    <citation type="submission" date="2016-10" db="EMBL/GenBank/DDBJ databases">
        <authorList>
            <person name="Varghese N."/>
            <person name="Submissions S."/>
        </authorList>
    </citation>
    <scope>NUCLEOTIDE SEQUENCE [LARGE SCALE GENOMIC DNA]</scope>
    <source>
        <strain evidence="4">CDM_6</strain>
    </source>
</reference>
<evidence type="ECO:0000313" key="3">
    <source>
        <dbReference type="EMBL" id="SET84935.1"/>
    </source>
</evidence>
<sequence length="580" mass="68203">MTNMGSNLEISASEADIQHILKKSYRFTVPDYQRLYSWKEAQWTEFWNDLNNISDEDTHFLGSIVVIQYRKSIDELDEMEVVDGQQRLTTISLLLRAMQQYYEDIGEPIAEQIRETYLHEADFDINEYPKLELSRFDNDRYQEILDGDPMNVPEEEQLRKAYDFFADKIEGLEKSEVDQLRKHLLGSMTLVVVECDSAGSAFRLFETLNNRGLELSAVDLMKNALLQVASEKYPGGDESEEYEQIRDQWEKVLEKVVHEISEPDRFFRHYIMSRPVPDINGSVTSRQLYETFRNIIEERLPTEGVTLVDYVDGMVDHADLYVGLTDANIDEFSSRPQKKINRRIRNLNDIQASHARTILLRAFDEFEEYEDILSLLRLLEVFMIRWRVAGYQTGSNLDKVFSELCSDAFDDSDPLKTIRLRLAEEAPSDDEFRSRLTNSDFRRNAQTKYMLDTIERRYYMQSGEGKEYDRATVDLEHIAPQRTYSAKKYSPWRDVIGVGEAKFDQYRNRLGNLTLLEERLNESASDNPFQQKKDQYKLSDFEMTQAVREEYDEWQIDQIEHRSEKLAEIGVDIWDFGRFK</sequence>
<dbReference type="EMBL" id="FOIC01000014">
    <property type="protein sequence ID" value="SET84935.1"/>
    <property type="molecule type" value="Genomic_DNA"/>
</dbReference>
<dbReference type="AlphaFoldDB" id="A0A1I0HLT4"/>
<dbReference type="Pfam" id="PF03235">
    <property type="entry name" value="GmrSD_N"/>
    <property type="match status" value="1"/>
</dbReference>
<organism evidence="3 4">
    <name type="scientific">Natrinema hispanicum</name>
    <dbReference type="NCBI Taxonomy" id="392421"/>
    <lineage>
        <taxon>Archaea</taxon>
        <taxon>Methanobacteriati</taxon>
        <taxon>Methanobacteriota</taxon>
        <taxon>Stenosarchaea group</taxon>
        <taxon>Halobacteria</taxon>
        <taxon>Halobacteriales</taxon>
        <taxon>Natrialbaceae</taxon>
        <taxon>Natrinema</taxon>
    </lineage>
</organism>
<dbReference type="PANTHER" id="PTHR35149:SF2">
    <property type="entry name" value="DUF262 DOMAIN-CONTAINING PROTEIN"/>
    <property type="match status" value="1"/>
</dbReference>
<dbReference type="Proteomes" id="UP000199320">
    <property type="component" value="Unassembled WGS sequence"/>
</dbReference>